<dbReference type="EMBL" id="JBHTKB010000003">
    <property type="protein sequence ID" value="MFD0914501.1"/>
    <property type="molecule type" value="Genomic_DNA"/>
</dbReference>
<dbReference type="PANTHER" id="PTHR36195:SF4">
    <property type="entry name" value="DOMAIN PROTEIN, PUTATIVE (AFU_ORTHOLOGUE AFUA_5G01990)-RELATED"/>
    <property type="match status" value="1"/>
</dbReference>
<dbReference type="Proteomes" id="UP001597128">
    <property type="component" value="Unassembled WGS sequence"/>
</dbReference>
<protein>
    <submittedName>
        <fullName evidence="2">Catalase family protein</fullName>
    </submittedName>
</protein>
<reference evidence="3" key="1">
    <citation type="journal article" date="2019" name="Int. J. Syst. Evol. Microbiol.">
        <title>The Global Catalogue of Microorganisms (GCM) 10K type strain sequencing project: providing services to taxonomists for standard genome sequencing and annotation.</title>
        <authorList>
            <consortium name="The Broad Institute Genomics Platform"/>
            <consortium name="The Broad Institute Genome Sequencing Center for Infectious Disease"/>
            <person name="Wu L."/>
            <person name="Ma J."/>
        </authorList>
    </citation>
    <scope>NUCLEOTIDE SEQUENCE [LARGE SCALE GENOMIC DNA]</scope>
    <source>
        <strain evidence="3">CCUG 58412</strain>
    </source>
</reference>
<dbReference type="InterPro" id="IPR020835">
    <property type="entry name" value="Catalase_sf"/>
</dbReference>
<dbReference type="CDD" id="cd08152">
    <property type="entry name" value="y4iL_like"/>
    <property type="match status" value="1"/>
</dbReference>
<proteinExistence type="predicted"/>
<comment type="caution">
    <text evidence="2">The sequence shown here is derived from an EMBL/GenBank/DDBJ whole genome shotgun (WGS) entry which is preliminary data.</text>
</comment>
<dbReference type="SUPFAM" id="SSF56634">
    <property type="entry name" value="Heme-dependent catalase-like"/>
    <property type="match status" value="1"/>
</dbReference>
<accession>A0ABW3FCH6</accession>
<evidence type="ECO:0000256" key="1">
    <source>
        <dbReference type="ARBA" id="ARBA00002974"/>
    </source>
</evidence>
<organism evidence="2 3">
    <name type="scientific">Methylophilus luteus</name>
    <dbReference type="NCBI Taxonomy" id="640108"/>
    <lineage>
        <taxon>Bacteria</taxon>
        <taxon>Pseudomonadati</taxon>
        <taxon>Pseudomonadota</taxon>
        <taxon>Betaproteobacteria</taxon>
        <taxon>Nitrosomonadales</taxon>
        <taxon>Methylophilaceae</taxon>
        <taxon>Methylophilus</taxon>
    </lineage>
</organism>
<comment type="function">
    <text evidence="1">Decomposes hydrogen peroxide into water and oxygen; serves to protect cells from the toxic effects of hydrogen peroxide.</text>
</comment>
<gene>
    <name evidence="2" type="ORF">ACFQ1Z_13145</name>
</gene>
<dbReference type="RefSeq" id="WP_379058384.1">
    <property type="nucleotide sequence ID" value="NZ_JBHTKB010000003.1"/>
</dbReference>
<dbReference type="Gene3D" id="2.40.180.10">
    <property type="entry name" value="Catalase core domain"/>
    <property type="match status" value="1"/>
</dbReference>
<dbReference type="PANTHER" id="PTHR36195">
    <property type="entry name" value="DOMAIN PROTEIN, PUTATIVE (AFU_ORTHOLOGUE AFUA_5G01990)-RELATED-RELATED"/>
    <property type="match status" value="1"/>
</dbReference>
<evidence type="ECO:0000313" key="2">
    <source>
        <dbReference type="EMBL" id="MFD0914501.1"/>
    </source>
</evidence>
<keyword evidence="3" id="KW-1185">Reference proteome</keyword>
<sequence>MQPTVSSDISPLEYQPAYEILDETGLADEGLDQSRSRHKDNLQSTLRKISETTNRQSAYSTRSVHTRSHGLIYAEMEIYDNLPAQFAQGMFASAKKLPLVMRFSTVPGDILNDKLCTPRSLAIKILGVEGERLSGSEQATTQNFLFVNGSSFLSSSVQQFLSNLKLLANTDNTPEFKQFLAQILQATSKLIQSLSGGRERLMNNEGQPETNILGETYFSQDPILYGNYMAKVALVPVAPSLIALTNKPIDVSFASDSLKKSVVDFFITHTAEWELRVQLCTDIDKMPIEDSSVVWSEDVSPYLAVAKITAKPQIAWSHYRSKVVDSGMMFSPWHGIKSHRPLGSVMRLRKITYEMAKHANAMADSNIIAEPRDLDDLC</sequence>
<name>A0ABW3FCH6_9PROT</name>
<evidence type="ECO:0000313" key="3">
    <source>
        <dbReference type="Proteomes" id="UP001597128"/>
    </source>
</evidence>